<dbReference type="HOGENOM" id="CLU_929792_0_0_10"/>
<dbReference type="Gene3D" id="2.130.10.10">
    <property type="entry name" value="YVTN repeat-like/Quinoprotein amine dehydrogenase"/>
    <property type="match status" value="1"/>
</dbReference>
<dbReference type="PROSITE" id="PS51257">
    <property type="entry name" value="PROKAR_LIPOPROTEIN"/>
    <property type="match status" value="1"/>
</dbReference>
<dbReference type="InterPro" id="IPR015943">
    <property type="entry name" value="WD40/YVTN_repeat-like_dom_sf"/>
</dbReference>
<proteinExistence type="predicted"/>
<evidence type="ECO:0000256" key="1">
    <source>
        <dbReference type="SAM" id="SignalP"/>
    </source>
</evidence>
<dbReference type="STRING" id="1203610.HMPREF1536_01891"/>
<keyword evidence="3" id="KW-1185">Reference proteome</keyword>
<evidence type="ECO:0008006" key="4">
    <source>
        <dbReference type="Google" id="ProtNLM"/>
    </source>
</evidence>
<dbReference type="Proteomes" id="UP000033035">
    <property type="component" value="Unassembled WGS sequence"/>
</dbReference>
<organism evidence="2 3">
    <name type="scientific">Parabacteroides gordonii MS-1 = DSM 23371</name>
    <dbReference type="NCBI Taxonomy" id="1203610"/>
    <lineage>
        <taxon>Bacteria</taxon>
        <taxon>Pseudomonadati</taxon>
        <taxon>Bacteroidota</taxon>
        <taxon>Bacteroidia</taxon>
        <taxon>Bacteroidales</taxon>
        <taxon>Tannerellaceae</taxon>
        <taxon>Parabacteroides</taxon>
    </lineage>
</organism>
<protein>
    <recommendedName>
        <fullName evidence="4">Lipoprotein</fullName>
    </recommendedName>
</protein>
<sequence length="297" mass="33861">MKRLIYCLATLFLLLSSGCGKSKAKEIIVCGEDQALIINVDESEDHHIDILWSWKASEDLDSQVPVEYKEYMKSLDECKPVDNGSKILLTSSSGGVLLLDRESKKTLFYARVPMAHSADLLPNGRIVVALSTSVEGNSLELYDIQKPEQVLFKDSLYSGHGAVWQESNETLYALGFDELRAYSLKDWETSSPSLHLEKVWKTPIGRGHDLIAVTDNELIFTGHNGVYWFDIAKESFTTFEPLADRENIKSVNYNKETGYMVYTQAEINFWTHHIYMENPKKVLTIEDIDLYKVRTFK</sequence>
<evidence type="ECO:0000313" key="3">
    <source>
        <dbReference type="Proteomes" id="UP000033035"/>
    </source>
</evidence>
<dbReference type="AlphaFoldDB" id="A0A0F5JJH5"/>
<comment type="caution">
    <text evidence="2">The sequence shown here is derived from an EMBL/GenBank/DDBJ whole genome shotgun (WGS) entry which is preliminary data.</text>
</comment>
<dbReference type="RefSeq" id="WP_028730105.1">
    <property type="nucleotide sequence ID" value="NZ_KE386765.1"/>
</dbReference>
<dbReference type="Pfam" id="PF20138">
    <property type="entry name" value="DUF6528"/>
    <property type="match status" value="1"/>
</dbReference>
<keyword evidence="1" id="KW-0732">Signal</keyword>
<dbReference type="PATRIC" id="fig|1203610.3.peg.1942"/>
<gene>
    <name evidence="2" type="ORF">HMPREF1536_01891</name>
</gene>
<evidence type="ECO:0000313" key="2">
    <source>
        <dbReference type="EMBL" id="KKB57577.1"/>
    </source>
</evidence>
<feature type="signal peptide" evidence="1">
    <location>
        <begin position="1"/>
        <end position="24"/>
    </location>
</feature>
<name>A0A0F5JJH5_9BACT</name>
<dbReference type="InterPro" id="IPR045383">
    <property type="entry name" value="DUF6528"/>
</dbReference>
<dbReference type="EMBL" id="AQHW01000012">
    <property type="protein sequence ID" value="KKB57577.1"/>
    <property type="molecule type" value="Genomic_DNA"/>
</dbReference>
<feature type="chain" id="PRO_5002489512" description="Lipoprotein" evidence="1">
    <location>
        <begin position="25"/>
        <end position="297"/>
    </location>
</feature>
<reference evidence="2 3" key="1">
    <citation type="submission" date="2013-04" db="EMBL/GenBank/DDBJ databases">
        <title>The Genome Sequence of Parabacteroides gordonii DSM 23371.</title>
        <authorList>
            <consortium name="The Broad Institute Genomics Platform"/>
            <person name="Earl A."/>
            <person name="Ward D."/>
            <person name="Feldgarden M."/>
            <person name="Gevers D."/>
            <person name="Martens E."/>
            <person name="Sakamoto M."/>
            <person name="Benno Y."/>
            <person name="Suzuki N."/>
            <person name="Matsunaga N."/>
            <person name="Koshihara K."/>
            <person name="Seki M."/>
            <person name="Komiya H."/>
            <person name="Walker B."/>
            <person name="Young S."/>
            <person name="Zeng Q."/>
            <person name="Gargeya S."/>
            <person name="Fitzgerald M."/>
            <person name="Haas B."/>
            <person name="Abouelleil A."/>
            <person name="Allen A.W."/>
            <person name="Alvarado L."/>
            <person name="Arachchi H.M."/>
            <person name="Berlin A.M."/>
            <person name="Chapman S.B."/>
            <person name="Gainer-Dewar J."/>
            <person name="Goldberg J."/>
            <person name="Griggs A."/>
            <person name="Gujja S."/>
            <person name="Hansen M."/>
            <person name="Howarth C."/>
            <person name="Imamovic A."/>
            <person name="Ireland A."/>
            <person name="Larimer J."/>
            <person name="McCowan C."/>
            <person name="Murphy C."/>
            <person name="Pearson M."/>
            <person name="Poon T.W."/>
            <person name="Priest M."/>
            <person name="Roberts A."/>
            <person name="Saif S."/>
            <person name="Shea T."/>
            <person name="Sisk P."/>
            <person name="Sykes S."/>
            <person name="Wortman J."/>
            <person name="Nusbaum C."/>
            <person name="Birren B."/>
        </authorList>
    </citation>
    <scope>NUCLEOTIDE SEQUENCE [LARGE SCALE GENOMIC DNA]</scope>
    <source>
        <strain evidence="2 3">MS-1</strain>
    </source>
</reference>
<dbReference type="SUPFAM" id="SSF69322">
    <property type="entry name" value="Tricorn protease domain 2"/>
    <property type="match status" value="1"/>
</dbReference>
<accession>A0A0F5JJH5</accession>